<proteinExistence type="predicted"/>
<dbReference type="Gene3D" id="3.50.50.60">
    <property type="entry name" value="FAD/NAD(P)-binding domain"/>
    <property type="match status" value="1"/>
</dbReference>
<dbReference type="SUPFAM" id="SSF51905">
    <property type="entry name" value="FAD/NAD(P)-binding domain"/>
    <property type="match status" value="1"/>
</dbReference>
<dbReference type="EC" id="1.5.3.2" evidence="6"/>
<keyword evidence="7" id="KW-1185">Reference proteome</keyword>
<accession>A0A7K1UG18</accession>
<dbReference type="GO" id="GO:0050660">
    <property type="term" value="F:flavin adenine dinucleotide binding"/>
    <property type="evidence" value="ECO:0007669"/>
    <property type="project" value="InterPro"/>
</dbReference>
<dbReference type="RefSeq" id="WP_157321301.1">
    <property type="nucleotide sequence ID" value="NZ_BMFX01000005.1"/>
</dbReference>
<dbReference type="NCBIfam" id="NF008425">
    <property type="entry name" value="PRK11259.1"/>
    <property type="match status" value="1"/>
</dbReference>
<dbReference type="Proteomes" id="UP000460157">
    <property type="component" value="Unassembled WGS sequence"/>
</dbReference>
<dbReference type="GO" id="GO:0008115">
    <property type="term" value="F:sarcosine oxidase activity"/>
    <property type="evidence" value="ECO:0007669"/>
    <property type="project" value="TreeGrafter"/>
</dbReference>
<dbReference type="PANTHER" id="PTHR10961:SF7">
    <property type="entry name" value="FAD DEPENDENT OXIDOREDUCTASE DOMAIN-CONTAINING PROTEIN"/>
    <property type="match status" value="1"/>
</dbReference>
<dbReference type="InterPro" id="IPR036188">
    <property type="entry name" value="FAD/NAD-bd_sf"/>
</dbReference>
<keyword evidence="3" id="KW-0274">FAD</keyword>
<dbReference type="Gene3D" id="3.30.9.10">
    <property type="entry name" value="D-Amino Acid Oxidase, subunit A, domain 2"/>
    <property type="match status" value="1"/>
</dbReference>
<dbReference type="OrthoDB" id="9806257at2"/>
<dbReference type="InterPro" id="IPR045170">
    <property type="entry name" value="MTOX"/>
</dbReference>
<evidence type="ECO:0000313" key="6">
    <source>
        <dbReference type="EMBL" id="MVT25389.1"/>
    </source>
</evidence>
<dbReference type="AlphaFoldDB" id="A0A7K1UG18"/>
<keyword evidence="4 6" id="KW-0560">Oxidoreductase</keyword>
<gene>
    <name evidence="6" type="primary">solA</name>
    <name evidence="6" type="ORF">GNZ21_03270</name>
</gene>
<dbReference type="Pfam" id="PF01266">
    <property type="entry name" value="DAO"/>
    <property type="match status" value="1"/>
</dbReference>
<evidence type="ECO:0000256" key="3">
    <source>
        <dbReference type="ARBA" id="ARBA00022827"/>
    </source>
</evidence>
<evidence type="ECO:0000256" key="4">
    <source>
        <dbReference type="ARBA" id="ARBA00023002"/>
    </source>
</evidence>
<evidence type="ECO:0000259" key="5">
    <source>
        <dbReference type="Pfam" id="PF01266"/>
    </source>
</evidence>
<feature type="domain" description="FAD dependent oxidoreductase" evidence="5">
    <location>
        <begin position="7"/>
        <end position="358"/>
    </location>
</feature>
<dbReference type="PANTHER" id="PTHR10961">
    <property type="entry name" value="PEROXISOMAL SARCOSINE OXIDASE"/>
    <property type="match status" value="1"/>
</dbReference>
<dbReference type="EMBL" id="WRPM01000023">
    <property type="protein sequence ID" value="MVT25389.1"/>
    <property type="molecule type" value="Genomic_DNA"/>
</dbReference>
<protein>
    <submittedName>
        <fullName evidence="6">N-methyl-L-tryptophan oxidase</fullName>
        <ecNumber evidence="6">1.5.3.2</ecNumber>
    </submittedName>
</protein>
<dbReference type="InterPro" id="IPR006076">
    <property type="entry name" value="FAD-dep_OxRdtase"/>
</dbReference>
<comment type="cofactor">
    <cofactor evidence="1">
        <name>FAD</name>
        <dbReference type="ChEBI" id="CHEBI:57692"/>
    </cofactor>
</comment>
<comment type="caution">
    <text evidence="6">The sequence shown here is derived from an EMBL/GenBank/DDBJ whole genome shotgun (WGS) entry which is preliminary data.</text>
</comment>
<evidence type="ECO:0000256" key="1">
    <source>
        <dbReference type="ARBA" id="ARBA00001974"/>
    </source>
</evidence>
<name>A0A7K1UG18_9MICC</name>
<evidence type="ECO:0000256" key="2">
    <source>
        <dbReference type="ARBA" id="ARBA00022630"/>
    </source>
</evidence>
<reference evidence="6 7" key="1">
    <citation type="submission" date="2019-12" db="EMBL/GenBank/DDBJ databases">
        <title>Nesterenkonia muleiensis sp. nov., a novel actinobacterium isolated from sap of Populus euphratica.</title>
        <authorList>
            <person name="Wang R."/>
        </authorList>
    </citation>
    <scope>NUCLEOTIDE SEQUENCE [LARGE SCALE GENOMIC DNA]</scope>
    <source>
        <strain evidence="6 7">F10</strain>
    </source>
</reference>
<dbReference type="GO" id="GO:0050131">
    <property type="term" value="F:N-methyl-L-amino-acid oxidase activity"/>
    <property type="evidence" value="ECO:0007669"/>
    <property type="project" value="UniProtKB-EC"/>
</dbReference>
<sequence>MSLDRSIAVIGTGTVGAMALWQLSQRGVTDLHGFDTYAPGHDRGGCGGQTRIFRVAYKEGAEYVPLLQRAKDLWRSLESESGADLLTLSGGLSIGPHGHPDLEQILHCIREFDLPHELLTREESNHRFPHLPLSEGETAVLDKSAGVLRPEQAVIAAAEQAQRNGAQLHTYTSVDSVRPDAEGVTVHSSQGTHRFDHVILAPGPWSRELLELSSLPLSVHQITTFWFLAKNPEAFAKEVSPIVIRTGDIAFSCFPAVDGETVKVSLHSFPRPHLDSAEKIDRNPGRRYLAAVREAVETHLPDLIPHPVRIGSYADCFTPDNHGVIGSLPNLPHVTVATGFSAHGFKLAPTFGEVVADLATAGETGHSIEHLAPARFF</sequence>
<organism evidence="6 7">
    <name type="scientific">Nesterenkonia alkaliphila</name>
    <dbReference type="NCBI Taxonomy" id="1463631"/>
    <lineage>
        <taxon>Bacteria</taxon>
        <taxon>Bacillati</taxon>
        <taxon>Actinomycetota</taxon>
        <taxon>Actinomycetes</taxon>
        <taxon>Micrococcales</taxon>
        <taxon>Micrococcaceae</taxon>
        <taxon>Nesterenkonia</taxon>
    </lineage>
</organism>
<evidence type="ECO:0000313" key="7">
    <source>
        <dbReference type="Proteomes" id="UP000460157"/>
    </source>
</evidence>
<keyword evidence="2" id="KW-0285">Flavoprotein</keyword>